<dbReference type="InterPro" id="IPR046345">
    <property type="entry name" value="TraB_PrgY-like"/>
</dbReference>
<accession>A0ABR2YAY1</accession>
<dbReference type="PANTHER" id="PTHR21530">
    <property type="entry name" value="PHEROMONE SHUTDOWN PROTEIN"/>
    <property type="match status" value="1"/>
</dbReference>
<dbReference type="EMBL" id="JALJOT010000018">
    <property type="protein sequence ID" value="KAK9901278.1"/>
    <property type="molecule type" value="Genomic_DNA"/>
</dbReference>
<dbReference type="Pfam" id="PF01963">
    <property type="entry name" value="TraB_PrgY_gumN"/>
    <property type="match status" value="1"/>
</dbReference>
<organism evidence="1 2">
    <name type="scientific">Coccomyxa subellipsoidea</name>
    <dbReference type="NCBI Taxonomy" id="248742"/>
    <lineage>
        <taxon>Eukaryota</taxon>
        <taxon>Viridiplantae</taxon>
        <taxon>Chlorophyta</taxon>
        <taxon>core chlorophytes</taxon>
        <taxon>Trebouxiophyceae</taxon>
        <taxon>Trebouxiophyceae incertae sedis</taxon>
        <taxon>Coccomyxaceae</taxon>
        <taxon>Coccomyxa</taxon>
    </lineage>
</organism>
<evidence type="ECO:0008006" key="3">
    <source>
        <dbReference type="Google" id="ProtNLM"/>
    </source>
</evidence>
<keyword evidence="2" id="KW-1185">Reference proteome</keyword>
<gene>
    <name evidence="1" type="ORF">WJX75_003832</name>
</gene>
<sequence>MPKVFMTTSVVRVLALSSSETIRKGGLADCTAAWRLLSVIALGASQIIETHYPQLLDLAQKGVLAAVQRPTDYSERRTDGYREPELVFVVGTAHFSDQSADDVVRVIEAVQPENVVLEVCRSRAAVMYDAPAKPAGPSGRGQGPNDMSLSGPNFAAALLRSARLGGNTAMLLRAVLSAQADRVSAALGTRSGVEMRAGRRAAERAGAQIVLGDRPIEITLQRAWASLSWRQRFQLLSALWQSQGQAADISAEAVEAMKDDDVISSVLAEYSANFPEVVGPLLHERDMYLAWSLKRSKAVNGSGRVVGVVGKGHLRGVLYHLVTPGSSGNLRFRDLVGGKNVRLSRGERLRAAGKRLALDALIAGGCYAAWTTAFPPG</sequence>
<dbReference type="Proteomes" id="UP001491310">
    <property type="component" value="Unassembled WGS sequence"/>
</dbReference>
<reference evidence="1 2" key="1">
    <citation type="journal article" date="2024" name="Nat. Commun.">
        <title>Phylogenomics reveals the evolutionary origins of lichenization in chlorophyte algae.</title>
        <authorList>
            <person name="Puginier C."/>
            <person name="Libourel C."/>
            <person name="Otte J."/>
            <person name="Skaloud P."/>
            <person name="Haon M."/>
            <person name="Grisel S."/>
            <person name="Petersen M."/>
            <person name="Berrin J.G."/>
            <person name="Delaux P.M."/>
            <person name="Dal Grande F."/>
            <person name="Keller J."/>
        </authorList>
    </citation>
    <scope>NUCLEOTIDE SEQUENCE [LARGE SCALE GENOMIC DNA]</scope>
    <source>
        <strain evidence="1 2">SAG 216-7</strain>
    </source>
</reference>
<dbReference type="PANTHER" id="PTHR21530:SF0">
    <property type="entry name" value="TRAB FAMILY PROTEIN"/>
    <property type="match status" value="1"/>
</dbReference>
<proteinExistence type="predicted"/>
<comment type="caution">
    <text evidence="1">The sequence shown here is derived from an EMBL/GenBank/DDBJ whole genome shotgun (WGS) entry which is preliminary data.</text>
</comment>
<protein>
    <recommendedName>
        <fullName evidence="3">TraB family protein</fullName>
    </recommendedName>
</protein>
<evidence type="ECO:0000313" key="2">
    <source>
        <dbReference type="Proteomes" id="UP001491310"/>
    </source>
</evidence>
<dbReference type="InterPro" id="IPR002816">
    <property type="entry name" value="TraB/PrgY/GumN_fam"/>
</dbReference>
<name>A0ABR2YAY1_9CHLO</name>
<dbReference type="CDD" id="cd14726">
    <property type="entry name" value="TraB_PrgY-like"/>
    <property type="match status" value="1"/>
</dbReference>
<evidence type="ECO:0000313" key="1">
    <source>
        <dbReference type="EMBL" id="KAK9901278.1"/>
    </source>
</evidence>